<dbReference type="AlphaFoldDB" id="A0A0L6CHU2"/>
<dbReference type="Gene3D" id="3.40.630.30">
    <property type="match status" value="1"/>
</dbReference>
<dbReference type="Pfam" id="PF00583">
    <property type="entry name" value="Acetyltransf_1"/>
    <property type="match status" value="1"/>
</dbReference>
<dbReference type="InterPro" id="IPR016181">
    <property type="entry name" value="Acyl_CoA_acyltransferase"/>
</dbReference>
<dbReference type="PROSITE" id="PS51186">
    <property type="entry name" value="GNAT"/>
    <property type="match status" value="1"/>
</dbReference>
<dbReference type="STRING" id="1631356.VV01_08425"/>
<dbReference type="PANTHER" id="PTHR43877:SF2">
    <property type="entry name" value="AMINOALKYLPHOSPHONATE N-ACETYLTRANSFERASE-RELATED"/>
    <property type="match status" value="1"/>
</dbReference>
<accession>A0A0L6CHU2</accession>
<dbReference type="Proteomes" id="UP000037397">
    <property type="component" value="Unassembled WGS sequence"/>
</dbReference>
<reference evidence="5" key="1">
    <citation type="submission" date="2015-03" db="EMBL/GenBank/DDBJ databases">
        <title>Luteipulveratus halotolerans sp. nov., a novel actinobacterium (Dermacoccaceae) from Sarawak, Malaysia.</title>
        <authorList>
            <person name="Juboi H."/>
            <person name="Basik A."/>
            <person name="Shamsul S.S."/>
            <person name="Arnold P."/>
            <person name="Schmitt E.K."/>
            <person name="Sanglier J.-J."/>
            <person name="Yeo T."/>
        </authorList>
    </citation>
    <scope>NUCLEOTIDE SEQUENCE [LARGE SCALE GENOMIC DNA]</scope>
    <source>
        <strain evidence="5">C296001</strain>
    </source>
</reference>
<keyword evidence="5" id="KW-1185">Reference proteome</keyword>
<name>A0A0L6CHU2_9MICO</name>
<dbReference type="SUPFAM" id="SSF55729">
    <property type="entry name" value="Acyl-CoA N-acyltransferases (Nat)"/>
    <property type="match status" value="1"/>
</dbReference>
<keyword evidence="1" id="KW-0808">Transferase</keyword>
<evidence type="ECO:0000256" key="2">
    <source>
        <dbReference type="ARBA" id="ARBA00023315"/>
    </source>
</evidence>
<sequence length="171" mass="18856">MTDVLVRERRPDDIPALVEVLAAQQPVSSYPLRWPLPFPPEEFVVRKNEERAWVAEVDGAVGGHVSITSVDDDELGRIWSSGVGRPIAELACMSVLFVDHRLAGRGVGGALIDAAVGWAREQSRTPVLDVVVRHGRAAEVYRHRGWQQVGTSRPEWLPDSEPPVLLMALPD</sequence>
<proteinExistence type="predicted"/>
<dbReference type="PANTHER" id="PTHR43877">
    <property type="entry name" value="AMINOALKYLPHOSPHONATE N-ACETYLTRANSFERASE-RELATED-RELATED"/>
    <property type="match status" value="1"/>
</dbReference>
<evidence type="ECO:0000313" key="4">
    <source>
        <dbReference type="EMBL" id="KNX37165.1"/>
    </source>
</evidence>
<protein>
    <recommendedName>
        <fullName evidence="3">N-acetyltransferase domain-containing protein</fullName>
    </recommendedName>
</protein>
<organism evidence="4 5">
    <name type="scientific">Luteipulveratus halotolerans</name>
    <dbReference type="NCBI Taxonomy" id="1631356"/>
    <lineage>
        <taxon>Bacteria</taxon>
        <taxon>Bacillati</taxon>
        <taxon>Actinomycetota</taxon>
        <taxon>Actinomycetes</taxon>
        <taxon>Micrococcales</taxon>
        <taxon>Dermacoccaceae</taxon>
        <taxon>Luteipulveratus</taxon>
    </lineage>
</organism>
<keyword evidence="2" id="KW-0012">Acyltransferase</keyword>
<dbReference type="EMBL" id="LAIR01000002">
    <property type="protein sequence ID" value="KNX37165.1"/>
    <property type="molecule type" value="Genomic_DNA"/>
</dbReference>
<evidence type="ECO:0000256" key="1">
    <source>
        <dbReference type="ARBA" id="ARBA00022679"/>
    </source>
</evidence>
<dbReference type="RefSeq" id="WP_050669494.1">
    <property type="nucleotide sequence ID" value="NZ_LAIR01000002.1"/>
</dbReference>
<comment type="caution">
    <text evidence="4">The sequence shown here is derived from an EMBL/GenBank/DDBJ whole genome shotgun (WGS) entry which is preliminary data.</text>
</comment>
<dbReference type="GO" id="GO:0016747">
    <property type="term" value="F:acyltransferase activity, transferring groups other than amino-acyl groups"/>
    <property type="evidence" value="ECO:0007669"/>
    <property type="project" value="InterPro"/>
</dbReference>
<evidence type="ECO:0000313" key="5">
    <source>
        <dbReference type="Proteomes" id="UP000037397"/>
    </source>
</evidence>
<dbReference type="InterPro" id="IPR050832">
    <property type="entry name" value="Bact_Acetyltransf"/>
</dbReference>
<gene>
    <name evidence="4" type="ORF">VV01_08425</name>
</gene>
<dbReference type="InterPro" id="IPR000182">
    <property type="entry name" value="GNAT_dom"/>
</dbReference>
<feature type="domain" description="N-acetyltransferase" evidence="3">
    <location>
        <begin position="4"/>
        <end position="171"/>
    </location>
</feature>
<evidence type="ECO:0000259" key="3">
    <source>
        <dbReference type="PROSITE" id="PS51186"/>
    </source>
</evidence>
<dbReference type="CDD" id="cd04301">
    <property type="entry name" value="NAT_SF"/>
    <property type="match status" value="1"/>
</dbReference>